<proteinExistence type="predicted"/>
<evidence type="ECO:0000256" key="3">
    <source>
        <dbReference type="ARBA" id="ARBA00022741"/>
    </source>
</evidence>
<dbReference type="SUPFAM" id="SSF90123">
    <property type="entry name" value="ABC transporter transmembrane region"/>
    <property type="match status" value="1"/>
</dbReference>
<evidence type="ECO:0000256" key="6">
    <source>
        <dbReference type="ARBA" id="ARBA00023136"/>
    </source>
</evidence>
<comment type="subcellular location">
    <subcellularLocation>
        <location evidence="1">Cell membrane</location>
        <topology evidence="1">Multi-pass membrane protein</topology>
    </subcellularLocation>
</comment>
<keyword evidence="6 7" id="KW-0472">Membrane</keyword>
<feature type="transmembrane region" description="Helical" evidence="7">
    <location>
        <begin position="247"/>
        <end position="268"/>
    </location>
</feature>
<evidence type="ECO:0000259" key="9">
    <source>
        <dbReference type="PROSITE" id="PS50929"/>
    </source>
</evidence>
<evidence type="ECO:0000259" key="8">
    <source>
        <dbReference type="PROSITE" id="PS50893"/>
    </source>
</evidence>
<dbReference type="EMBL" id="JAUSTZ010000004">
    <property type="protein sequence ID" value="MDQ0226080.1"/>
    <property type="molecule type" value="Genomic_DNA"/>
</dbReference>
<evidence type="ECO:0000256" key="2">
    <source>
        <dbReference type="ARBA" id="ARBA00022692"/>
    </source>
</evidence>
<dbReference type="InterPro" id="IPR036640">
    <property type="entry name" value="ABC1_TM_sf"/>
</dbReference>
<dbReference type="InterPro" id="IPR017871">
    <property type="entry name" value="ABC_transporter-like_CS"/>
</dbReference>
<comment type="caution">
    <text evidence="10">The sequence shown here is derived from an EMBL/GenBank/DDBJ whole genome shotgun (WGS) entry which is preliminary data.</text>
</comment>
<dbReference type="InterPro" id="IPR003593">
    <property type="entry name" value="AAA+_ATPase"/>
</dbReference>
<feature type="domain" description="ABC transporter" evidence="8">
    <location>
        <begin position="339"/>
        <end position="573"/>
    </location>
</feature>
<accession>A0ABT9Z233</accession>
<dbReference type="PROSITE" id="PS50929">
    <property type="entry name" value="ABC_TM1F"/>
    <property type="match status" value="1"/>
</dbReference>
<keyword evidence="4 10" id="KW-0067">ATP-binding</keyword>
<feature type="transmembrane region" description="Helical" evidence="7">
    <location>
        <begin position="21"/>
        <end position="43"/>
    </location>
</feature>
<evidence type="ECO:0000256" key="1">
    <source>
        <dbReference type="ARBA" id="ARBA00004651"/>
    </source>
</evidence>
<evidence type="ECO:0000313" key="11">
    <source>
        <dbReference type="Proteomes" id="UP001232245"/>
    </source>
</evidence>
<keyword evidence="11" id="KW-1185">Reference proteome</keyword>
<dbReference type="InterPro" id="IPR027417">
    <property type="entry name" value="P-loop_NTPase"/>
</dbReference>
<keyword evidence="2 7" id="KW-0812">Transmembrane</keyword>
<dbReference type="Gene3D" id="3.40.50.300">
    <property type="entry name" value="P-loop containing nucleotide triphosphate hydrolases"/>
    <property type="match status" value="1"/>
</dbReference>
<reference evidence="10 11" key="1">
    <citation type="submission" date="2023-07" db="EMBL/GenBank/DDBJ databases">
        <title>Genomic Encyclopedia of Type Strains, Phase IV (KMG-IV): sequencing the most valuable type-strain genomes for metagenomic binning, comparative biology and taxonomic classification.</title>
        <authorList>
            <person name="Goeker M."/>
        </authorList>
    </citation>
    <scope>NUCLEOTIDE SEQUENCE [LARGE SCALE GENOMIC DNA]</scope>
    <source>
        <strain evidence="10 11">DSM 17723</strain>
    </source>
</reference>
<dbReference type="SMART" id="SM00382">
    <property type="entry name" value="AAA"/>
    <property type="match status" value="1"/>
</dbReference>
<organism evidence="10 11">
    <name type="scientific">Metabacillus niabensis</name>
    <dbReference type="NCBI Taxonomy" id="324854"/>
    <lineage>
        <taxon>Bacteria</taxon>
        <taxon>Bacillati</taxon>
        <taxon>Bacillota</taxon>
        <taxon>Bacilli</taxon>
        <taxon>Bacillales</taxon>
        <taxon>Bacillaceae</taxon>
        <taxon>Metabacillus</taxon>
    </lineage>
</organism>
<evidence type="ECO:0000313" key="10">
    <source>
        <dbReference type="EMBL" id="MDQ0226080.1"/>
    </source>
</evidence>
<gene>
    <name evidence="10" type="ORF">J2S02_002425</name>
</gene>
<dbReference type="PANTHER" id="PTHR43394">
    <property type="entry name" value="ATP-DEPENDENT PERMEASE MDL1, MITOCHONDRIAL"/>
    <property type="match status" value="1"/>
</dbReference>
<dbReference type="SUPFAM" id="SSF52540">
    <property type="entry name" value="P-loop containing nucleoside triphosphate hydrolases"/>
    <property type="match status" value="1"/>
</dbReference>
<dbReference type="PANTHER" id="PTHR43394:SF1">
    <property type="entry name" value="ATP-BINDING CASSETTE SUB-FAMILY B MEMBER 10, MITOCHONDRIAL"/>
    <property type="match status" value="1"/>
</dbReference>
<evidence type="ECO:0000256" key="7">
    <source>
        <dbReference type="SAM" id="Phobius"/>
    </source>
</evidence>
<dbReference type="InterPro" id="IPR039421">
    <property type="entry name" value="Type_1_exporter"/>
</dbReference>
<dbReference type="InterPro" id="IPR014223">
    <property type="entry name" value="ABC_CydC/D"/>
</dbReference>
<dbReference type="RefSeq" id="WP_174880466.1">
    <property type="nucleotide sequence ID" value="NZ_CADEPK010000195.1"/>
</dbReference>
<name>A0ABT9Z233_9BACI</name>
<feature type="transmembrane region" description="Helical" evidence="7">
    <location>
        <begin position="162"/>
        <end position="183"/>
    </location>
</feature>
<feature type="domain" description="ABC transmembrane type-1" evidence="9">
    <location>
        <begin position="21"/>
        <end position="304"/>
    </location>
</feature>
<dbReference type="CDD" id="cd03247">
    <property type="entry name" value="ABCC_cytochrome_bd"/>
    <property type="match status" value="1"/>
</dbReference>
<dbReference type="NCBIfam" id="TIGR02868">
    <property type="entry name" value="CydC"/>
    <property type="match status" value="1"/>
</dbReference>
<keyword evidence="3" id="KW-0547">Nucleotide-binding</keyword>
<feature type="transmembrane region" description="Helical" evidence="7">
    <location>
        <begin position="55"/>
        <end position="74"/>
    </location>
</feature>
<dbReference type="GO" id="GO:0005524">
    <property type="term" value="F:ATP binding"/>
    <property type="evidence" value="ECO:0007669"/>
    <property type="project" value="UniProtKB-KW"/>
</dbReference>
<dbReference type="Pfam" id="PF00664">
    <property type="entry name" value="ABC_membrane"/>
    <property type="match status" value="1"/>
</dbReference>
<dbReference type="Gene3D" id="1.20.1560.10">
    <property type="entry name" value="ABC transporter type 1, transmembrane domain"/>
    <property type="match status" value="1"/>
</dbReference>
<dbReference type="Proteomes" id="UP001232245">
    <property type="component" value="Unassembled WGS sequence"/>
</dbReference>
<sequence>MKLYQKFINPYMKQYLKSVMIAIFFAVLTMLTSALLTFTSGYLISKASLKPETILLLYVPIVGVRTFGISRAVFQYIERLTSHNAVLKILSTMRVQLYEMIEPQALFIHNRFKTGDLLGTLADDIEHLQDVYIRTVFPTISAIVVFFITNVTLAFFDWKFAIFIALCLGIIVFVYPLLSLYMLKTRQTEQKSWHVKLYESLTDTLFGIKDWMISGKKEQFIQQFLNAQSAKNQIDRSIAFWNQTRTLHLQLLSGIIMISMAIWASIMVQSGEFAPSYIAAFTLVTLPIAEGLLPVSHAVERIPSYKEALIRLDRIERFSSNGQKRSDISSKIPLKNITIELNQLTYRYQNQQENAVNNISLRIQQGQRLAILGKSGAGKSTLIQLLQGSLLPTSGTVSIAGFAPEHFGDSIYDIISVLNQKPYLFATTVENNIRLGNEHASREKIEEIVKQVGLAHYIQSLPNGLDTQMEETGQRFSGGERQRIALARILLKNTPIVVLDEPTIGLDPLTESKLMDTIFDVLKDKTIIWITHHLIQIEKMDHIIFLDHGELTMQGTHDELMRTNKRYQQLFQLDRGKAHV</sequence>
<dbReference type="PROSITE" id="PS00211">
    <property type="entry name" value="ABC_TRANSPORTER_1"/>
    <property type="match status" value="1"/>
</dbReference>
<keyword evidence="5 7" id="KW-1133">Transmembrane helix</keyword>
<dbReference type="Pfam" id="PF00005">
    <property type="entry name" value="ABC_tran"/>
    <property type="match status" value="1"/>
</dbReference>
<protein>
    <submittedName>
        <fullName evidence="10">ATP-binding cassette subfamily C protein CydC</fullName>
    </submittedName>
</protein>
<feature type="transmembrane region" description="Helical" evidence="7">
    <location>
        <begin position="136"/>
        <end position="156"/>
    </location>
</feature>
<dbReference type="InterPro" id="IPR011527">
    <property type="entry name" value="ABC1_TM_dom"/>
</dbReference>
<dbReference type="InterPro" id="IPR003439">
    <property type="entry name" value="ABC_transporter-like_ATP-bd"/>
</dbReference>
<evidence type="ECO:0000256" key="4">
    <source>
        <dbReference type="ARBA" id="ARBA00022840"/>
    </source>
</evidence>
<dbReference type="PROSITE" id="PS50893">
    <property type="entry name" value="ABC_TRANSPORTER_2"/>
    <property type="match status" value="1"/>
</dbReference>
<evidence type="ECO:0000256" key="5">
    <source>
        <dbReference type="ARBA" id="ARBA00022989"/>
    </source>
</evidence>